<evidence type="ECO:0000313" key="3">
    <source>
        <dbReference type="Proteomes" id="UP000272942"/>
    </source>
</evidence>
<feature type="compositionally biased region" description="Polar residues" evidence="1">
    <location>
        <begin position="33"/>
        <end position="48"/>
    </location>
</feature>
<gene>
    <name evidence="2" type="ORF">ECPE_LOCUS616</name>
</gene>
<sequence length="48" mass="5177">MKPLEIKDPRERGQTTSTGSGQTTDPKGKAPQESWTSTPATEVTSQET</sequence>
<evidence type="ECO:0000313" key="2">
    <source>
        <dbReference type="EMBL" id="VDP25460.1"/>
    </source>
</evidence>
<feature type="compositionally biased region" description="Low complexity" evidence="1">
    <location>
        <begin position="14"/>
        <end position="24"/>
    </location>
</feature>
<proteinExistence type="predicted"/>
<dbReference type="EMBL" id="UZAN01002294">
    <property type="protein sequence ID" value="VDP25460.1"/>
    <property type="molecule type" value="Genomic_DNA"/>
</dbReference>
<dbReference type="AlphaFoldDB" id="A0A3P8C3V4"/>
<name>A0A3P8C3V4_9TREM</name>
<feature type="compositionally biased region" description="Basic and acidic residues" evidence="1">
    <location>
        <begin position="1"/>
        <end position="13"/>
    </location>
</feature>
<feature type="region of interest" description="Disordered" evidence="1">
    <location>
        <begin position="1"/>
        <end position="48"/>
    </location>
</feature>
<evidence type="ECO:0000256" key="1">
    <source>
        <dbReference type="SAM" id="MobiDB-lite"/>
    </source>
</evidence>
<accession>A0A3P8C3V4</accession>
<organism evidence="2 3">
    <name type="scientific">Echinostoma caproni</name>
    <dbReference type="NCBI Taxonomy" id="27848"/>
    <lineage>
        <taxon>Eukaryota</taxon>
        <taxon>Metazoa</taxon>
        <taxon>Spiralia</taxon>
        <taxon>Lophotrochozoa</taxon>
        <taxon>Platyhelminthes</taxon>
        <taxon>Trematoda</taxon>
        <taxon>Digenea</taxon>
        <taxon>Plagiorchiida</taxon>
        <taxon>Echinostomata</taxon>
        <taxon>Echinostomatoidea</taxon>
        <taxon>Echinostomatidae</taxon>
        <taxon>Echinostoma</taxon>
    </lineage>
</organism>
<protein>
    <submittedName>
        <fullName evidence="2">Uncharacterized protein</fullName>
    </submittedName>
</protein>
<reference evidence="2 3" key="1">
    <citation type="submission" date="2018-11" db="EMBL/GenBank/DDBJ databases">
        <authorList>
            <consortium name="Pathogen Informatics"/>
        </authorList>
    </citation>
    <scope>NUCLEOTIDE SEQUENCE [LARGE SCALE GENOMIC DNA]</scope>
    <source>
        <strain evidence="2 3">Egypt</strain>
    </source>
</reference>
<keyword evidence="3" id="KW-1185">Reference proteome</keyword>
<dbReference type="Proteomes" id="UP000272942">
    <property type="component" value="Unassembled WGS sequence"/>
</dbReference>